<organism evidence="1 2">
    <name type="scientific">Arcobacter venerupis</name>
    <dbReference type="NCBI Taxonomy" id="1054033"/>
    <lineage>
        <taxon>Bacteria</taxon>
        <taxon>Pseudomonadati</taxon>
        <taxon>Campylobacterota</taxon>
        <taxon>Epsilonproteobacteria</taxon>
        <taxon>Campylobacterales</taxon>
        <taxon>Arcobacteraceae</taxon>
        <taxon>Arcobacter</taxon>
    </lineage>
</organism>
<reference evidence="1 2" key="1">
    <citation type="submission" date="2020-05" db="EMBL/GenBank/DDBJ databases">
        <title>Complete genome sequencing of Campylobacter and Arcobacter type strains.</title>
        <authorList>
            <person name="Miller W.G."/>
            <person name="Yee E."/>
        </authorList>
    </citation>
    <scope>NUCLEOTIDE SEQUENCE [LARGE SCALE GENOMIC DNA]</scope>
    <source>
        <strain evidence="1 2">LMG 26156</strain>
    </source>
</reference>
<dbReference type="RefSeq" id="WP_128358960.1">
    <property type="nucleotide sequence ID" value="NZ_CP053840.1"/>
</dbReference>
<evidence type="ECO:0000313" key="1">
    <source>
        <dbReference type="EMBL" id="QKF66571.1"/>
    </source>
</evidence>
<dbReference type="Gene3D" id="3.40.50.300">
    <property type="entry name" value="P-loop containing nucleotide triphosphate hydrolases"/>
    <property type="match status" value="1"/>
</dbReference>
<dbReference type="EMBL" id="CP053840">
    <property type="protein sequence ID" value="QKF66571.1"/>
    <property type="molecule type" value="Genomic_DNA"/>
</dbReference>
<evidence type="ECO:0000313" key="2">
    <source>
        <dbReference type="Proteomes" id="UP000503482"/>
    </source>
</evidence>
<protein>
    <recommendedName>
        <fullName evidence="3">CobQ/CobB/MinD/ParA nucleotide binding domain-containing protein</fullName>
    </recommendedName>
</protein>
<dbReference type="CDD" id="cd01983">
    <property type="entry name" value="SIMIBI"/>
    <property type="match status" value="1"/>
</dbReference>
<gene>
    <name evidence="1" type="ORF">AVENP_1016</name>
</gene>
<name>A0AAE7B7K8_9BACT</name>
<dbReference type="Proteomes" id="UP000503482">
    <property type="component" value="Chromosome"/>
</dbReference>
<dbReference type="AlphaFoldDB" id="A0AAE7B7K8"/>
<proteinExistence type="predicted"/>
<keyword evidence="2" id="KW-1185">Reference proteome</keyword>
<dbReference type="KEGG" id="avp:AVENP_1016"/>
<sequence>MSQKQNSNTYVVCSPKGGVGKTILSEILTTLIYTENKAITVYRPDDFNVIDDEPHNFKLVHIGTKSIQLQNFGKRINTDCIDFLFRKSKNINIIDLSKDGFELLQELGMGVNYYIPLTDNAIEVDLAIKTIEIIKEFSAFDPKIYLVLNKCNSLDKNEIEKQFIGLFGDKKIGIKSRIDEITVDNIFYIPTSKIFSEFSLTKTNLLDYLNSNNQKNEAFNQEVEHFVQKIQDLKKSF</sequence>
<dbReference type="SUPFAM" id="SSF52540">
    <property type="entry name" value="P-loop containing nucleoside triphosphate hydrolases"/>
    <property type="match status" value="1"/>
</dbReference>
<accession>A0AAE7B7K8</accession>
<dbReference type="InterPro" id="IPR027417">
    <property type="entry name" value="P-loop_NTPase"/>
</dbReference>
<evidence type="ECO:0008006" key="3">
    <source>
        <dbReference type="Google" id="ProtNLM"/>
    </source>
</evidence>